<dbReference type="GO" id="GO:0106274">
    <property type="term" value="F:NAD+-protein-arginine ADP-ribosyltransferase activity"/>
    <property type="evidence" value="ECO:0007669"/>
    <property type="project" value="UniProtKB-EC"/>
</dbReference>
<organism evidence="11">
    <name type="scientific">Arcella intermedia</name>
    <dbReference type="NCBI Taxonomy" id="1963864"/>
    <lineage>
        <taxon>Eukaryota</taxon>
        <taxon>Amoebozoa</taxon>
        <taxon>Tubulinea</taxon>
        <taxon>Elardia</taxon>
        <taxon>Arcellinida</taxon>
        <taxon>Sphaerothecina</taxon>
        <taxon>Arcellidae</taxon>
        <taxon>Arcella</taxon>
    </lineage>
</organism>
<feature type="repeat" description="WD" evidence="8">
    <location>
        <begin position="202"/>
        <end position="243"/>
    </location>
</feature>
<dbReference type="SUPFAM" id="SSF56399">
    <property type="entry name" value="ADP-ribosylation"/>
    <property type="match status" value="1"/>
</dbReference>
<feature type="domain" description="WWE" evidence="10">
    <location>
        <begin position="551"/>
        <end position="627"/>
    </location>
</feature>
<dbReference type="PANTHER" id="PTHR19848">
    <property type="entry name" value="WD40 REPEAT PROTEIN"/>
    <property type="match status" value="1"/>
</dbReference>
<keyword evidence="9" id="KW-0520">NAD</keyword>
<keyword evidence="5" id="KW-0548">Nucleotidyltransferase</keyword>
<dbReference type="SUPFAM" id="SSF50998">
    <property type="entry name" value="Quinoprotein alcohol dehydrogenase-like"/>
    <property type="match status" value="1"/>
</dbReference>
<dbReference type="InterPro" id="IPR004170">
    <property type="entry name" value="WWE_dom"/>
</dbReference>
<keyword evidence="3 9" id="KW-0328">Glycosyltransferase</keyword>
<dbReference type="GO" id="GO:0016779">
    <property type="term" value="F:nucleotidyltransferase activity"/>
    <property type="evidence" value="ECO:0007669"/>
    <property type="project" value="UniProtKB-KW"/>
</dbReference>
<dbReference type="PROSITE" id="PS50082">
    <property type="entry name" value="WD_REPEATS_2"/>
    <property type="match status" value="6"/>
</dbReference>
<accession>A0A6B2KZQ7</accession>
<dbReference type="EMBL" id="GIBP01001233">
    <property type="protein sequence ID" value="NDV30202.1"/>
    <property type="molecule type" value="Transcribed_RNA"/>
</dbReference>
<dbReference type="PROSITE" id="PS00678">
    <property type="entry name" value="WD_REPEATS_1"/>
    <property type="match status" value="3"/>
</dbReference>
<dbReference type="PRINTS" id="PR00320">
    <property type="entry name" value="GPROTEINBRPT"/>
</dbReference>
<dbReference type="SMART" id="SM00320">
    <property type="entry name" value="WD40"/>
    <property type="match status" value="5"/>
</dbReference>
<dbReference type="GO" id="GO:0008270">
    <property type="term" value="F:zinc ion binding"/>
    <property type="evidence" value="ECO:0007669"/>
    <property type="project" value="InterPro"/>
</dbReference>
<dbReference type="Gene3D" id="3.30.720.50">
    <property type="match status" value="1"/>
</dbReference>
<keyword evidence="9" id="KW-0521">NADP</keyword>
<protein>
    <recommendedName>
        <fullName evidence="9">NAD(P)(+)--arginine ADP-ribosyltransferase</fullName>
        <ecNumber evidence="9">2.4.2.31</ecNumber>
    </recommendedName>
    <alternativeName>
        <fullName evidence="9">Mono(ADP-ribosyl)transferase</fullName>
    </alternativeName>
</protein>
<dbReference type="InterPro" id="IPR000768">
    <property type="entry name" value="ART"/>
</dbReference>
<evidence type="ECO:0000256" key="3">
    <source>
        <dbReference type="ARBA" id="ARBA00022676"/>
    </source>
</evidence>
<dbReference type="Gene3D" id="3.90.176.10">
    <property type="entry name" value="Toxin ADP-ribosyltransferase, Chain A, domain 1"/>
    <property type="match status" value="1"/>
</dbReference>
<feature type="repeat" description="WD" evidence="8">
    <location>
        <begin position="243"/>
        <end position="274"/>
    </location>
</feature>
<evidence type="ECO:0000256" key="5">
    <source>
        <dbReference type="ARBA" id="ARBA00022695"/>
    </source>
</evidence>
<name>A0A6B2KZQ7_9EUKA</name>
<dbReference type="InterPro" id="IPR011047">
    <property type="entry name" value="Quinoprotein_ADH-like_sf"/>
</dbReference>
<dbReference type="InterPro" id="IPR037197">
    <property type="entry name" value="WWE_dom_sf"/>
</dbReference>
<evidence type="ECO:0000256" key="1">
    <source>
        <dbReference type="ARBA" id="ARBA00009558"/>
    </source>
</evidence>
<comment type="catalytic activity">
    <reaction evidence="7 9">
        <text>L-arginyl-[protein] + NAD(+) = N(omega)-(ADP-D-ribosyl)-L-arginyl-[protein] + nicotinamide + H(+)</text>
        <dbReference type="Rhea" id="RHEA:19149"/>
        <dbReference type="Rhea" id="RHEA-COMP:10532"/>
        <dbReference type="Rhea" id="RHEA-COMP:15087"/>
        <dbReference type="ChEBI" id="CHEBI:15378"/>
        <dbReference type="ChEBI" id="CHEBI:17154"/>
        <dbReference type="ChEBI" id="CHEBI:29965"/>
        <dbReference type="ChEBI" id="CHEBI:57540"/>
        <dbReference type="ChEBI" id="CHEBI:142554"/>
        <dbReference type="EC" id="2.4.2.31"/>
    </reaction>
</comment>
<evidence type="ECO:0000313" key="11">
    <source>
        <dbReference type="EMBL" id="NDV30202.1"/>
    </source>
</evidence>
<dbReference type="InterPro" id="IPR018123">
    <property type="entry name" value="WWE-dom_subgr"/>
</dbReference>
<dbReference type="PROSITE" id="PS50294">
    <property type="entry name" value="WD_REPEATS_REGION"/>
    <property type="match status" value="5"/>
</dbReference>
<dbReference type="Gene3D" id="2.130.10.10">
    <property type="entry name" value="YVTN repeat-like/Quinoprotein amine dehydrogenase"/>
    <property type="match status" value="2"/>
</dbReference>
<dbReference type="CDD" id="cd00200">
    <property type="entry name" value="WD40"/>
    <property type="match status" value="1"/>
</dbReference>
<keyword evidence="4 9" id="KW-0808">Transferase</keyword>
<feature type="repeat" description="WD" evidence="8">
    <location>
        <begin position="27"/>
        <end position="68"/>
    </location>
</feature>
<dbReference type="PROSITE" id="PS51996">
    <property type="entry name" value="TR_MART"/>
    <property type="match status" value="1"/>
</dbReference>
<feature type="repeat" description="WD" evidence="8">
    <location>
        <begin position="1"/>
        <end position="20"/>
    </location>
</feature>
<dbReference type="Pfam" id="PF00400">
    <property type="entry name" value="WD40"/>
    <property type="match status" value="5"/>
</dbReference>
<evidence type="ECO:0000256" key="9">
    <source>
        <dbReference type="RuleBase" id="RU361228"/>
    </source>
</evidence>
<evidence type="ECO:0000256" key="8">
    <source>
        <dbReference type="PROSITE-ProRule" id="PRU00221"/>
    </source>
</evidence>
<reference evidence="11" key="1">
    <citation type="journal article" date="2020" name="J. Eukaryot. Microbiol.">
        <title>De novo Sequencing, Assembly and Annotation of the Transcriptome for the Free-Living Testate Amoeba Arcella intermedia.</title>
        <authorList>
            <person name="Ribeiro G.M."/>
            <person name="Porfirio-Sousa A.L."/>
            <person name="Maurer-Alcala X.X."/>
            <person name="Katz L.A."/>
            <person name="Lahr D.J.G."/>
        </authorList>
    </citation>
    <scope>NUCLEOTIDE SEQUENCE</scope>
</reference>
<feature type="repeat" description="WD" evidence="8">
    <location>
        <begin position="69"/>
        <end position="101"/>
    </location>
</feature>
<sequence>MKYLVSGSSDRLLILWDLTNFTPAVQFKGHTNSVTCCCITSDGQHLVSGSRDNKIKIWDIATGNCIRTLEGHNDWIMSVVVAKDKSYILSTSSDKSIVKWDWEGDSFERHLPSKTPGFLDLWSSPSGSDVLVYSAGNTVKKREVVSIFKLTSKISANVLTMNGHADQVNACAISKDGNYTASVSADRTAKIWDSKGKLLFSLEGHKNWVTTCAFSNSGGHLITGSKDTTVKIWEVQTGKCIGTLPHDGGLWSCKFTADDKYIITASDDKSVRIWTFAGLLVKTLKDHTGTVLCLGSYSEPTPIRPKTEPPKFLKIVKPRESTPKQPIGGKHRELSHRIQSNLEVKSNNIPLSGLEETPLLSFWEALDTLLQNDTVPRLASYAEQAWKAVETNPNIPKNFSKDCAAAICLYTIEWPIKKESLYYIMNEKLRDRTRDIATFYPYIKLVSSGLSMLPRVEETVYRGMKGDLKHLFKKGEFVMWWGFTSCTLHVEPILEFIGQEAERVLLCVKQRSGAQINAFSQFPREEEVLLPPGRYLKVESVLPQGTLFIVNLVESLYGAEGTGAYWEWEHKNKWDAFDPMSSSKIEEAFQSKLPSLSIDINSNNYIINLQTLEQTNTQTNFTRKIRRIVK</sequence>
<dbReference type="InterPro" id="IPR019775">
    <property type="entry name" value="WD40_repeat_CS"/>
</dbReference>
<dbReference type="InterPro" id="IPR015943">
    <property type="entry name" value="WD40/YVTN_repeat-like_dom_sf"/>
</dbReference>
<dbReference type="EC" id="2.4.2.31" evidence="9"/>
<evidence type="ECO:0000259" key="10">
    <source>
        <dbReference type="PROSITE" id="PS50918"/>
    </source>
</evidence>
<dbReference type="PANTHER" id="PTHR19848:SF8">
    <property type="entry name" value="F-BOX AND WD REPEAT DOMAIN CONTAINING 7"/>
    <property type="match status" value="1"/>
</dbReference>
<evidence type="ECO:0000256" key="4">
    <source>
        <dbReference type="ARBA" id="ARBA00022679"/>
    </source>
</evidence>
<dbReference type="PROSITE" id="PS50918">
    <property type="entry name" value="WWE"/>
    <property type="match status" value="1"/>
</dbReference>
<evidence type="ECO:0000256" key="2">
    <source>
        <dbReference type="ARBA" id="ARBA00022574"/>
    </source>
</evidence>
<feature type="repeat" description="WD" evidence="8">
    <location>
        <begin position="161"/>
        <end position="193"/>
    </location>
</feature>
<dbReference type="SMART" id="SM00678">
    <property type="entry name" value="WWE"/>
    <property type="match status" value="1"/>
</dbReference>
<keyword evidence="6" id="KW-0677">Repeat</keyword>
<dbReference type="Pfam" id="PF02825">
    <property type="entry name" value="WWE"/>
    <property type="match status" value="1"/>
</dbReference>
<dbReference type="InterPro" id="IPR001680">
    <property type="entry name" value="WD40_rpt"/>
</dbReference>
<comment type="similarity">
    <text evidence="1 9">Belongs to the Arg-specific ADP-ribosyltransferase family.</text>
</comment>
<evidence type="ECO:0000256" key="6">
    <source>
        <dbReference type="ARBA" id="ARBA00022737"/>
    </source>
</evidence>
<proteinExistence type="inferred from homology"/>
<keyword evidence="2 8" id="KW-0853">WD repeat</keyword>
<dbReference type="SUPFAM" id="SSF117839">
    <property type="entry name" value="WWE domain"/>
    <property type="match status" value="1"/>
</dbReference>
<evidence type="ECO:0000256" key="7">
    <source>
        <dbReference type="ARBA" id="ARBA00047597"/>
    </source>
</evidence>
<dbReference type="AlphaFoldDB" id="A0A6B2KZQ7"/>
<dbReference type="Pfam" id="PF01129">
    <property type="entry name" value="ART"/>
    <property type="match status" value="1"/>
</dbReference>
<dbReference type="InterPro" id="IPR020472">
    <property type="entry name" value="WD40_PAC1"/>
</dbReference>